<feature type="transmembrane region" description="Helical" evidence="8">
    <location>
        <begin position="157"/>
        <end position="175"/>
    </location>
</feature>
<dbReference type="Gene3D" id="1.20.1250.20">
    <property type="entry name" value="MFS general substrate transporter like domains"/>
    <property type="match status" value="1"/>
</dbReference>
<dbReference type="InterPro" id="IPR005828">
    <property type="entry name" value="MFS_sugar_transport-like"/>
</dbReference>
<organism evidence="10 11">
    <name type="scientific">Sugiyamaella lignohabitans</name>
    <dbReference type="NCBI Taxonomy" id="796027"/>
    <lineage>
        <taxon>Eukaryota</taxon>
        <taxon>Fungi</taxon>
        <taxon>Dikarya</taxon>
        <taxon>Ascomycota</taxon>
        <taxon>Saccharomycotina</taxon>
        <taxon>Dipodascomycetes</taxon>
        <taxon>Dipodascales</taxon>
        <taxon>Trichomonascaceae</taxon>
        <taxon>Sugiyamaella</taxon>
    </lineage>
</organism>
<evidence type="ECO:0000313" key="11">
    <source>
        <dbReference type="Proteomes" id="UP000189580"/>
    </source>
</evidence>
<feature type="transmembrane region" description="Helical" evidence="8">
    <location>
        <begin position="58"/>
        <end position="80"/>
    </location>
</feature>
<feature type="domain" description="Major facilitator superfamily (MFS) profile" evidence="9">
    <location>
        <begin position="62"/>
        <end position="493"/>
    </location>
</feature>
<evidence type="ECO:0000313" key="10">
    <source>
        <dbReference type="EMBL" id="ANB14093.1"/>
    </source>
</evidence>
<proteinExistence type="inferred from homology"/>
<keyword evidence="5 8" id="KW-1133">Transmembrane helix</keyword>
<feature type="transmembrane region" description="Helical" evidence="8">
    <location>
        <begin position="304"/>
        <end position="327"/>
    </location>
</feature>
<dbReference type="FunFam" id="1.20.1250.20:FF:000134">
    <property type="entry name" value="MFS sugar transporter protein"/>
    <property type="match status" value="1"/>
</dbReference>
<evidence type="ECO:0000256" key="1">
    <source>
        <dbReference type="ARBA" id="ARBA00004141"/>
    </source>
</evidence>
<dbReference type="PANTHER" id="PTHR48020">
    <property type="entry name" value="PROTON MYO-INOSITOL COTRANSPORTER"/>
    <property type="match status" value="1"/>
</dbReference>
<feature type="transmembrane region" description="Helical" evidence="8">
    <location>
        <begin position="467"/>
        <end position="487"/>
    </location>
</feature>
<dbReference type="InterPro" id="IPR050814">
    <property type="entry name" value="Myo-inositol_Transporter"/>
</dbReference>
<feature type="transmembrane region" description="Helical" evidence="8">
    <location>
        <begin position="100"/>
        <end position="117"/>
    </location>
</feature>
<dbReference type="GO" id="GO:0015798">
    <property type="term" value="P:myo-inositol transport"/>
    <property type="evidence" value="ECO:0007669"/>
    <property type="project" value="UniProtKB-ARBA"/>
</dbReference>
<dbReference type="Proteomes" id="UP000189580">
    <property type="component" value="Chromosome d"/>
</dbReference>
<dbReference type="PANTHER" id="PTHR48020:SF9">
    <property type="entry name" value="MAJOR FACILITATOR SUPERFAMILY (MFS) PROFILE DOMAIN-CONTAINING PROTEIN"/>
    <property type="match status" value="1"/>
</dbReference>
<sequence>MADDEKKVEIFYDKSKLNDDYGGEVDTIIADLDQQLAEHPNEPGFHIPKVKFRSQKHATFVIALFASMGGLLSGLDQSLISGANLYMPKTLHMDSDQDSLVSSMMPLGAVLGCLILSPSNEYFGRRKSILWACLFYTIGAALEAGAISYGMMIAGRFVLGMGLGLEGGTVPMYVAECVPSAVRGRVVSLYQFNIALGEVFGYCVGAIFVDVKGNWRYMLGSSLVFSTVMVFGMLVLSETPRWLIHKGRELDAYRVWKNLRGSSTEANLEFLETRRAAIEEKNQDHHEKKFVWLDFFRVPRCRRALVYANIMIMLGQMTGVNGLLYYLSILINQIGFNDKQSILMSLVGGGALLLGTIPAILYMDRAGRRFWANFTLPGFFIGLLLVGVSYVVPASNLVAVEGVYFTGMIMYFFFFGSYATLTWVIPSESYPTYLRSYGMTTSSATLFLWSFIVTFNFSRMQEAMGKIGLTLGFYGAIAVVGWFYQLFFMPETKGKTLEEIDLIFERPTKEIVAENMHSIRQGFSDIVHFRFRNLVK</sequence>
<name>A0A167EHM3_9ASCO</name>
<accession>A0A167EHM3</accession>
<dbReference type="AlphaFoldDB" id="A0A167EHM3"/>
<feature type="transmembrane region" description="Helical" evidence="8">
    <location>
        <begin position="437"/>
        <end position="455"/>
    </location>
</feature>
<evidence type="ECO:0000256" key="3">
    <source>
        <dbReference type="ARBA" id="ARBA00022448"/>
    </source>
</evidence>
<dbReference type="EMBL" id="CP014502">
    <property type="protein sequence ID" value="ANB14093.1"/>
    <property type="molecule type" value="Genomic_DNA"/>
</dbReference>
<dbReference type="InterPro" id="IPR036259">
    <property type="entry name" value="MFS_trans_sf"/>
</dbReference>
<dbReference type="SUPFAM" id="SSF103473">
    <property type="entry name" value="MFS general substrate transporter"/>
    <property type="match status" value="1"/>
</dbReference>
<dbReference type="GO" id="GO:0022857">
    <property type="term" value="F:transmembrane transporter activity"/>
    <property type="evidence" value="ECO:0007669"/>
    <property type="project" value="InterPro"/>
</dbReference>
<keyword evidence="6 8" id="KW-0472">Membrane</keyword>
<evidence type="ECO:0000256" key="8">
    <source>
        <dbReference type="SAM" id="Phobius"/>
    </source>
</evidence>
<evidence type="ECO:0000259" key="9">
    <source>
        <dbReference type="PROSITE" id="PS50850"/>
    </source>
</evidence>
<dbReference type="GO" id="GO:0016020">
    <property type="term" value="C:membrane"/>
    <property type="evidence" value="ECO:0007669"/>
    <property type="project" value="UniProtKB-SubCell"/>
</dbReference>
<evidence type="ECO:0000256" key="4">
    <source>
        <dbReference type="ARBA" id="ARBA00022692"/>
    </source>
</evidence>
<comment type="similarity">
    <text evidence="2 7">Belongs to the major facilitator superfamily. Sugar transporter (TC 2.A.1.1) family.</text>
</comment>
<evidence type="ECO:0000256" key="2">
    <source>
        <dbReference type="ARBA" id="ARBA00010992"/>
    </source>
</evidence>
<feature type="transmembrane region" description="Helical" evidence="8">
    <location>
        <begin position="404"/>
        <end position="425"/>
    </location>
</feature>
<keyword evidence="4 8" id="KW-0812">Transmembrane</keyword>
<keyword evidence="3 7" id="KW-0813">Transport</keyword>
<reference evidence="10 11" key="1">
    <citation type="submission" date="2016-02" db="EMBL/GenBank/DDBJ databases">
        <title>Complete genome sequence and transcriptome regulation of the pentose utilising yeast Sugiyamaella lignohabitans.</title>
        <authorList>
            <person name="Bellasio M."/>
            <person name="Peymann A."/>
            <person name="Valli M."/>
            <person name="Sipitzky M."/>
            <person name="Graf A."/>
            <person name="Sauer M."/>
            <person name="Marx H."/>
            <person name="Mattanovich D."/>
        </authorList>
    </citation>
    <scope>NUCLEOTIDE SEQUENCE [LARGE SCALE GENOMIC DNA]</scope>
    <source>
        <strain evidence="10 11">CBS 10342</strain>
    </source>
</reference>
<dbReference type="InterPro" id="IPR020846">
    <property type="entry name" value="MFS_dom"/>
</dbReference>
<protein>
    <submittedName>
        <fullName evidence="10">Myo-inositol transporter ITR2</fullName>
    </submittedName>
</protein>
<dbReference type="KEGG" id="slb:AWJ20_5050"/>
<dbReference type="NCBIfam" id="TIGR00879">
    <property type="entry name" value="SP"/>
    <property type="match status" value="1"/>
</dbReference>
<dbReference type="Pfam" id="PF00083">
    <property type="entry name" value="Sugar_tr"/>
    <property type="match status" value="1"/>
</dbReference>
<feature type="transmembrane region" description="Helical" evidence="8">
    <location>
        <begin position="342"/>
        <end position="363"/>
    </location>
</feature>
<feature type="transmembrane region" description="Helical" evidence="8">
    <location>
        <begin position="370"/>
        <end position="392"/>
    </location>
</feature>
<dbReference type="PRINTS" id="PR00171">
    <property type="entry name" value="SUGRTRNSPORT"/>
</dbReference>
<dbReference type="InterPro" id="IPR005829">
    <property type="entry name" value="Sugar_transporter_CS"/>
</dbReference>
<dbReference type="RefSeq" id="XP_018736570.1">
    <property type="nucleotide sequence ID" value="XM_018882166.1"/>
</dbReference>
<dbReference type="OrthoDB" id="6339427at2759"/>
<evidence type="ECO:0000256" key="7">
    <source>
        <dbReference type="RuleBase" id="RU003346"/>
    </source>
</evidence>
<dbReference type="InterPro" id="IPR003663">
    <property type="entry name" value="Sugar/inositol_transpt"/>
</dbReference>
<comment type="subcellular location">
    <subcellularLocation>
        <location evidence="1">Membrane</location>
        <topology evidence="1">Multi-pass membrane protein</topology>
    </subcellularLocation>
</comment>
<keyword evidence="11" id="KW-1185">Reference proteome</keyword>
<dbReference type="PROSITE" id="PS50850">
    <property type="entry name" value="MFS"/>
    <property type="match status" value="1"/>
</dbReference>
<evidence type="ECO:0000256" key="6">
    <source>
        <dbReference type="ARBA" id="ARBA00023136"/>
    </source>
</evidence>
<dbReference type="GO" id="GO:0015791">
    <property type="term" value="P:polyol transmembrane transport"/>
    <property type="evidence" value="ECO:0007669"/>
    <property type="project" value="UniProtKB-ARBA"/>
</dbReference>
<dbReference type="PROSITE" id="PS00217">
    <property type="entry name" value="SUGAR_TRANSPORT_2"/>
    <property type="match status" value="1"/>
</dbReference>
<feature type="transmembrane region" description="Helical" evidence="8">
    <location>
        <begin position="187"/>
        <end position="209"/>
    </location>
</feature>
<feature type="transmembrane region" description="Helical" evidence="8">
    <location>
        <begin position="215"/>
        <end position="236"/>
    </location>
</feature>
<feature type="transmembrane region" description="Helical" evidence="8">
    <location>
        <begin position="129"/>
        <end position="151"/>
    </location>
</feature>
<evidence type="ECO:0000256" key="5">
    <source>
        <dbReference type="ARBA" id="ARBA00022989"/>
    </source>
</evidence>
<dbReference type="PROSITE" id="PS00216">
    <property type="entry name" value="SUGAR_TRANSPORT_1"/>
    <property type="match status" value="1"/>
</dbReference>
<gene>
    <name evidence="10" type="primary">ITR2</name>
    <name evidence="10" type="ORF">AWJ20_5050</name>
</gene>
<dbReference type="GeneID" id="30037250"/>